<feature type="domain" description="Aminopeptidase N-like N-terminal" evidence="22">
    <location>
        <begin position="58"/>
        <end position="224"/>
    </location>
</feature>
<dbReference type="GO" id="GO:0070006">
    <property type="term" value="F:metalloaminopeptidase activity"/>
    <property type="evidence" value="ECO:0007669"/>
    <property type="project" value="TreeGrafter"/>
</dbReference>
<evidence type="ECO:0000313" key="23">
    <source>
        <dbReference type="EMBL" id="VVD01642.1"/>
    </source>
</evidence>
<feature type="chain" id="PRO_5023036555" description="Aminopeptidase" evidence="19">
    <location>
        <begin position="20"/>
        <end position="854"/>
    </location>
</feature>
<keyword evidence="18" id="KW-1133">Transmembrane helix</keyword>
<dbReference type="InterPro" id="IPR001930">
    <property type="entry name" value="Peptidase_M1"/>
</dbReference>
<keyword evidence="11 18" id="KW-0482">Metalloprotease</keyword>
<evidence type="ECO:0000256" key="13">
    <source>
        <dbReference type="ARBA" id="ARBA00023180"/>
    </source>
</evidence>
<feature type="binding site" evidence="16">
    <location>
        <position position="340"/>
    </location>
    <ligand>
        <name>Zn(2+)</name>
        <dbReference type="ChEBI" id="CHEBI:29105"/>
        <note>catalytic</note>
    </ligand>
</feature>
<evidence type="ECO:0000256" key="2">
    <source>
        <dbReference type="ARBA" id="ARBA00010136"/>
    </source>
</evidence>
<dbReference type="CDD" id="cd09601">
    <property type="entry name" value="M1_APN-Q_like"/>
    <property type="match status" value="1"/>
</dbReference>
<sequence length="854" mass="97201">MSIFLRLAILLAILAVVRSELPFEIDDPVFYNTINDESYRLPEDLDPLEFDVEITPYLNATTDKEALTFDGFVSMRLQALRSISTLVLHENVREILNVTLFNESGSEVELSPGNEFERDRVHHFLKINLRDGLSLTVNAIYRLVINFIGNINETPLSRGVFRGIYRGSDGREQQVFPCFDEPGFKSVFNMVINRPAHFTETYANIIGDRVREVFNPTPRMSAYLITFHISEEFTVIASNNNNTHPYQILARPNAQGQGAYALEIGPPLTTWFDQYLGIEYYKMEENMKNDQIASPDWASGATENWGLVSYRELRLLYEEGQTNALDKMYIGTITAHELAHKWFGNLITCRWWDNVWINEGFASYFEYFAMHEVDKTLELADQFIILYVQSALSADSGTSTRALQHTVNSPTQVTGHFSGISYSKGASLLLMLKQFMGESTFKKALNYFLLDRSYKYAVPSDLYNNFQKAVDEDEAIPANISIASMMQYWVEEQGYPVINVDVNMDTGLIKITQERFFISPSAAATEQNWPLPLTFTTGSSPDWDNLKATHVMLGREYEIQKEPGHEWVIFNVQQQGIYRVNYDIVDDVFALMRSGRMTYDLGFQVLDFLKKDTSYYSWYPAITGFSWLRNRFRHMPDTFREFNAILLDFVNAVVSELAYDVQDGEPLTRTLNRFYVLQFACEIGHEGCVSDAIAKFNAYKENGERLSVNPNLRRHVFCQGLLNGNYTDWRFMYNRRQASNNQGDEVAMLRALGCTTNAEDVQAVVLPAWFENVLSNLASYLDEDGLTDMEQWLRANQESVAGAATGLSAIASSRSSMQWGTDNASAVLRAARGSAAIIVPTTMLMLISVSLLLR</sequence>
<dbReference type="InterPro" id="IPR014782">
    <property type="entry name" value="Peptidase_M1_dom"/>
</dbReference>
<evidence type="ECO:0000259" key="22">
    <source>
        <dbReference type="Pfam" id="PF17900"/>
    </source>
</evidence>
<dbReference type="SUPFAM" id="SSF63737">
    <property type="entry name" value="Leukotriene A4 hydrolase N-terminal domain"/>
    <property type="match status" value="1"/>
</dbReference>
<dbReference type="FunFam" id="2.60.40.1910:FF:000008">
    <property type="entry name" value="Aminopeptidase"/>
    <property type="match status" value="1"/>
</dbReference>
<dbReference type="SUPFAM" id="SSF55486">
    <property type="entry name" value="Metalloproteases ('zincins'), catalytic domain"/>
    <property type="match status" value="1"/>
</dbReference>
<evidence type="ECO:0000256" key="14">
    <source>
        <dbReference type="ARBA" id="ARBA00023288"/>
    </source>
</evidence>
<dbReference type="InterPro" id="IPR034016">
    <property type="entry name" value="M1_APN-typ"/>
</dbReference>
<protein>
    <recommendedName>
        <fullName evidence="18">Aminopeptidase</fullName>
        <ecNumber evidence="18">3.4.11.-</ecNumber>
    </recommendedName>
</protein>
<evidence type="ECO:0000259" key="20">
    <source>
        <dbReference type="Pfam" id="PF01433"/>
    </source>
</evidence>
<feature type="binding site" evidence="16">
    <location>
        <position position="359"/>
    </location>
    <ligand>
        <name>Zn(2+)</name>
        <dbReference type="ChEBI" id="CHEBI:29105"/>
        <note>catalytic</note>
    </ligand>
</feature>
<keyword evidence="7 16" id="KW-0479">Metal-binding</keyword>
<evidence type="ECO:0000256" key="9">
    <source>
        <dbReference type="ARBA" id="ARBA00022801"/>
    </source>
</evidence>
<feature type="domain" description="Peptidase M1 membrane alanine aminopeptidase" evidence="20">
    <location>
        <begin position="260"/>
        <end position="489"/>
    </location>
</feature>
<feature type="transmembrane region" description="Helical" evidence="18">
    <location>
        <begin position="833"/>
        <end position="853"/>
    </location>
</feature>
<evidence type="ECO:0000256" key="11">
    <source>
        <dbReference type="ARBA" id="ARBA00023049"/>
    </source>
</evidence>
<evidence type="ECO:0000256" key="5">
    <source>
        <dbReference type="ARBA" id="ARBA00022622"/>
    </source>
</evidence>
<dbReference type="AlphaFoldDB" id="A0A5E4QWP3"/>
<dbReference type="FunFam" id="1.10.390.10:FF:000013">
    <property type="entry name" value="Aminopeptidase N"/>
    <property type="match status" value="1"/>
</dbReference>
<gene>
    <name evidence="23" type="ORF">LSINAPIS_LOCUS12013</name>
</gene>
<dbReference type="GO" id="GO:0005615">
    <property type="term" value="C:extracellular space"/>
    <property type="evidence" value="ECO:0007669"/>
    <property type="project" value="TreeGrafter"/>
</dbReference>
<organism evidence="23 24">
    <name type="scientific">Leptidea sinapis</name>
    <dbReference type="NCBI Taxonomy" id="189913"/>
    <lineage>
        <taxon>Eukaryota</taxon>
        <taxon>Metazoa</taxon>
        <taxon>Ecdysozoa</taxon>
        <taxon>Arthropoda</taxon>
        <taxon>Hexapoda</taxon>
        <taxon>Insecta</taxon>
        <taxon>Pterygota</taxon>
        <taxon>Neoptera</taxon>
        <taxon>Endopterygota</taxon>
        <taxon>Lepidoptera</taxon>
        <taxon>Glossata</taxon>
        <taxon>Ditrysia</taxon>
        <taxon>Papilionoidea</taxon>
        <taxon>Pieridae</taxon>
        <taxon>Dismorphiinae</taxon>
        <taxon>Leptidea</taxon>
    </lineage>
</organism>
<evidence type="ECO:0000256" key="17">
    <source>
        <dbReference type="PIRSR" id="PIRSR634016-4"/>
    </source>
</evidence>
<keyword evidence="13" id="KW-0325">Glycoprotein</keyword>
<feature type="site" description="Transition state stabilizer" evidence="17">
    <location>
        <position position="422"/>
    </location>
</feature>
<dbReference type="PANTHER" id="PTHR11533">
    <property type="entry name" value="PROTEASE M1 ZINC METALLOPROTEASE"/>
    <property type="match status" value="1"/>
</dbReference>
<dbReference type="GO" id="GO:0006508">
    <property type="term" value="P:proteolysis"/>
    <property type="evidence" value="ECO:0007669"/>
    <property type="project" value="UniProtKB-KW"/>
</dbReference>
<comment type="cofactor">
    <cofactor evidence="16 18">
        <name>Zn(2+)</name>
        <dbReference type="ChEBI" id="CHEBI:29105"/>
    </cofactor>
    <text evidence="16 18">Binds 1 zinc ion per subunit.</text>
</comment>
<evidence type="ECO:0000256" key="8">
    <source>
        <dbReference type="ARBA" id="ARBA00022729"/>
    </source>
</evidence>
<keyword evidence="12 18" id="KW-0472">Membrane</keyword>
<keyword evidence="14" id="KW-0449">Lipoprotein</keyword>
<accession>A0A5E4QWP3</accession>
<evidence type="ECO:0000256" key="4">
    <source>
        <dbReference type="ARBA" id="ARBA00022475"/>
    </source>
</evidence>
<dbReference type="Gene3D" id="1.10.390.10">
    <property type="entry name" value="Neutral Protease Domain 2"/>
    <property type="match status" value="1"/>
</dbReference>
<evidence type="ECO:0000256" key="19">
    <source>
        <dbReference type="SAM" id="SignalP"/>
    </source>
</evidence>
<name>A0A5E4QWP3_9NEOP</name>
<proteinExistence type="inferred from homology"/>
<keyword evidence="18" id="KW-0812">Transmembrane</keyword>
<dbReference type="InterPro" id="IPR042097">
    <property type="entry name" value="Aminopeptidase_N-like_N_sf"/>
</dbReference>
<dbReference type="GO" id="GO:0008270">
    <property type="term" value="F:zinc ion binding"/>
    <property type="evidence" value="ECO:0007669"/>
    <property type="project" value="UniProtKB-UniRule"/>
</dbReference>
<keyword evidence="3 18" id="KW-0031">Aminopeptidase</keyword>
<dbReference type="EC" id="3.4.11.-" evidence="18"/>
<comment type="similarity">
    <text evidence="2 18">Belongs to the peptidase M1 family.</text>
</comment>
<dbReference type="Gene3D" id="2.60.40.1730">
    <property type="entry name" value="tricorn interacting facor f3 domain"/>
    <property type="match status" value="1"/>
</dbReference>
<dbReference type="Pfam" id="PF17900">
    <property type="entry name" value="Peptidase_M1_N"/>
    <property type="match status" value="1"/>
</dbReference>
<evidence type="ECO:0000256" key="7">
    <source>
        <dbReference type="ARBA" id="ARBA00022723"/>
    </source>
</evidence>
<keyword evidence="6 18" id="KW-0645">Protease</keyword>
<dbReference type="GO" id="GO:0005886">
    <property type="term" value="C:plasma membrane"/>
    <property type="evidence" value="ECO:0007669"/>
    <property type="project" value="UniProtKB-SubCell"/>
</dbReference>
<dbReference type="InterPro" id="IPR027268">
    <property type="entry name" value="Peptidase_M4/M1_CTD_sf"/>
</dbReference>
<dbReference type="PANTHER" id="PTHR11533:SF301">
    <property type="entry name" value="AMINOPEPTIDASE"/>
    <property type="match status" value="1"/>
</dbReference>
<dbReference type="InterPro" id="IPR024571">
    <property type="entry name" value="ERAP1-like_C_dom"/>
</dbReference>
<reference evidence="23 24" key="1">
    <citation type="submission" date="2017-07" db="EMBL/GenBank/DDBJ databases">
        <authorList>
            <person name="Talla V."/>
            <person name="Backstrom N."/>
        </authorList>
    </citation>
    <scope>NUCLEOTIDE SEQUENCE [LARGE SCALE GENOMIC DNA]</scope>
</reference>
<dbReference type="EMBL" id="FZQP02005488">
    <property type="protein sequence ID" value="VVD01642.1"/>
    <property type="molecule type" value="Genomic_DNA"/>
</dbReference>
<dbReference type="GO" id="GO:0042277">
    <property type="term" value="F:peptide binding"/>
    <property type="evidence" value="ECO:0007669"/>
    <property type="project" value="TreeGrafter"/>
</dbReference>
<dbReference type="Proteomes" id="UP000324832">
    <property type="component" value="Unassembled WGS sequence"/>
</dbReference>
<dbReference type="GO" id="GO:0098552">
    <property type="term" value="C:side of membrane"/>
    <property type="evidence" value="ECO:0007669"/>
    <property type="project" value="UniProtKB-KW"/>
</dbReference>
<dbReference type="InterPro" id="IPR045357">
    <property type="entry name" value="Aminopeptidase_N-like_N"/>
</dbReference>
<feature type="binding site" evidence="16">
    <location>
        <position position="336"/>
    </location>
    <ligand>
        <name>Zn(2+)</name>
        <dbReference type="ChEBI" id="CHEBI:29105"/>
        <note>catalytic</note>
    </ligand>
</feature>
<feature type="signal peptide" evidence="19">
    <location>
        <begin position="1"/>
        <end position="19"/>
    </location>
</feature>
<keyword evidence="10 16" id="KW-0862">Zinc</keyword>
<evidence type="ECO:0000313" key="24">
    <source>
        <dbReference type="Proteomes" id="UP000324832"/>
    </source>
</evidence>
<keyword evidence="8 19" id="KW-0732">Signal</keyword>
<dbReference type="InterPro" id="IPR050344">
    <property type="entry name" value="Peptidase_M1_aminopeptidases"/>
</dbReference>
<feature type="active site" description="Proton acceptor" evidence="15">
    <location>
        <position position="337"/>
    </location>
</feature>
<evidence type="ECO:0000256" key="15">
    <source>
        <dbReference type="PIRSR" id="PIRSR634016-1"/>
    </source>
</evidence>
<keyword evidence="5" id="KW-0336">GPI-anchor</keyword>
<evidence type="ECO:0000256" key="3">
    <source>
        <dbReference type="ARBA" id="ARBA00022438"/>
    </source>
</evidence>
<evidence type="ECO:0000256" key="10">
    <source>
        <dbReference type="ARBA" id="ARBA00022833"/>
    </source>
</evidence>
<dbReference type="GO" id="GO:0005737">
    <property type="term" value="C:cytoplasm"/>
    <property type="evidence" value="ECO:0007669"/>
    <property type="project" value="TreeGrafter"/>
</dbReference>
<keyword evidence="4" id="KW-1003">Cell membrane</keyword>
<feature type="domain" description="ERAP1-like C-terminal" evidence="21">
    <location>
        <begin position="584"/>
        <end position="764"/>
    </location>
</feature>
<dbReference type="Gene3D" id="2.60.40.1910">
    <property type="match status" value="1"/>
</dbReference>
<dbReference type="GO" id="GO:0043171">
    <property type="term" value="P:peptide catabolic process"/>
    <property type="evidence" value="ECO:0007669"/>
    <property type="project" value="TreeGrafter"/>
</dbReference>
<evidence type="ECO:0000256" key="16">
    <source>
        <dbReference type="PIRSR" id="PIRSR634016-3"/>
    </source>
</evidence>
<evidence type="ECO:0000259" key="21">
    <source>
        <dbReference type="Pfam" id="PF11838"/>
    </source>
</evidence>
<evidence type="ECO:0000256" key="12">
    <source>
        <dbReference type="ARBA" id="ARBA00023136"/>
    </source>
</evidence>
<evidence type="ECO:0000256" key="6">
    <source>
        <dbReference type="ARBA" id="ARBA00022670"/>
    </source>
</evidence>
<keyword evidence="24" id="KW-1185">Reference proteome</keyword>
<evidence type="ECO:0000256" key="18">
    <source>
        <dbReference type="RuleBase" id="RU364040"/>
    </source>
</evidence>
<dbReference type="Pfam" id="PF11838">
    <property type="entry name" value="ERAP1_C"/>
    <property type="match status" value="1"/>
</dbReference>
<dbReference type="Pfam" id="PF01433">
    <property type="entry name" value="Peptidase_M1"/>
    <property type="match status" value="1"/>
</dbReference>
<comment type="subcellular location">
    <subcellularLocation>
        <location evidence="1">Cell membrane</location>
        <topology evidence="1">Lipid-anchor</topology>
        <topology evidence="1">GPI-anchor</topology>
    </subcellularLocation>
</comment>
<evidence type="ECO:0000256" key="1">
    <source>
        <dbReference type="ARBA" id="ARBA00004609"/>
    </source>
</evidence>
<dbReference type="Gene3D" id="1.25.50.20">
    <property type="match status" value="1"/>
</dbReference>
<keyword evidence="9 18" id="KW-0378">Hydrolase</keyword>
<dbReference type="PRINTS" id="PR00756">
    <property type="entry name" value="ALADIPTASE"/>
</dbReference>